<evidence type="ECO:0008006" key="3">
    <source>
        <dbReference type="Google" id="ProtNLM"/>
    </source>
</evidence>
<dbReference type="KEGG" id="vg:29122879"/>
<sequence>MTENTFNPITELEINGEEVEAKATFLFDKAAKKFAKDEQDENGKTTKVSGFNAIYNGILERDPIAIADFWECATAYLGKNAPKREDIEQTLMDIIEEKQDSIELLQGALQVLNHSGFFKQKSRLFWTQMNSAPSMVKEEEKESTKNGIEFMKNNYKEIMGELPY</sequence>
<evidence type="ECO:0000313" key="2">
    <source>
        <dbReference type="Proteomes" id="UP000202699"/>
    </source>
</evidence>
<dbReference type="OrthoDB" id="12059at10239"/>
<reference evidence="1" key="1">
    <citation type="submission" date="2016-01" db="EMBL/GenBank/DDBJ databases">
        <title>A eukaryotic-like serine/threonine kinase protects bacteria against viruses.</title>
        <authorList>
            <person name="Depardieu F."/>
            <person name="Didier J.-P."/>
            <person name="Bernheim A."/>
            <person name="Sherlock A."/>
            <person name="Molina H."/>
            <person name="Duclos B."/>
            <person name="Bikard D."/>
        </authorList>
    </citation>
    <scope>NUCLEOTIDE SEQUENCE [LARGE SCALE GENOMIC DNA]</scope>
</reference>
<organism evidence="1 2">
    <name type="scientific">Staphylococcus phage CNPx</name>
    <dbReference type="NCBI Taxonomy" id="1792269"/>
    <lineage>
        <taxon>Viruses</taxon>
        <taxon>Duplodnaviria</taxon>
        <taxon>Heunggongvirae</taxon>
        <taxon>Uroviricota</taxon>
        <taxon>Caudoviricetes</taxon>
        <taxon>Rockefellervirus</taxon>
        <taxon>Rockefellervirus CNPx</taxon>
    </lineage>
</organism>
<name>A0A141VTN3_9CAUD</name>
<dbReference type="Pfam" id="PF12363">
    <property type="entry name" value="Phage_TAC_12"/>
    <property type="match status" value="1"/>
</dbReference>
<dbReference type="PIRSF" id="PIRSF024865">
    <property type="entry name" value="UCP024865"/>
    <property type="match status" value="1"/>
</dbReference>
<dbReference type="EMBL" id="KU598975">
    <property type="protein sequence ID" value="AMM44576.1"/>
    <property type="molecule type" value="Genomic_DNA"/>
</dbReference>
<accession>A0A141VTN3</accession>
<dbReference type="RefSeq" id="YP_009302032.1">
    <property type="nucleotide sequence ID" value="NC_031241.1"/>
</dbReference>
<dbReference type="GeneID" id="29122879"/>
<evidence type="ECO:0000313" key="1">
    <source>
        <dbReference type="EMBL" id="AMM44576.1"/>
    </source>
</evidence>
<dbReference type="InterPro" id="IPR024410">
    <property type="entry name" value="Phage_TAC_12"/>
</dbReference>
<proteinExistence type="predicted"/>
<protein>
    <recommendedName>
        <fullName evidence="3">Tail assembly protein</fullName>
    </recommendedName>
</protein>
<keyword evidence="2" id="KW-1185">Reference proteome</keyword>
<dbReference type="Proteomes" id="UP000202699">
    <property type="component" value="Segment"/>
</dbReference>